<organism evidence="8 9">
    <name type="scientific">Anthostomella pinea</name>
    <dbReference type="NCBI Taxonomy" id="933095"/>
    <lineage>
        <taxon>Eukaryota</taxon>
        <taxon>Fungi</taxon>
        <taxon>Dikarya</taxon>
        <taxon>Ascomycota</taxon>
        <taxon>Pezizomycotina</taxon>
        <taxon>Sordariomycetes</taxon>
        <taxon>Xylariomycetidae</taxon>
        <taxon>Xylariales</taxon>
        <taxon>Xylariaceae</taxon>
        <taxon>Anthostomella</taxon>
    </lineage>
</organism>
<feature type="transmembrane region" description="Helical" evidence="6">
    <location>
        <begin position="6"/>
        <end position="25"/>
    </location>
</feature>
<feature type="transmembrane region" description="Helical" evidence="6">
    <location>
        <begin position="115"/>
        <end position="132"/>
    </location>
</feature>
<keyword evidence="2 6" id="KW-0812">Transmembrane</keyword>
<dbReference type="PANTHER" id="PTHR33048">
    <property type="entry name" value="PTH11-LIKE INTEGRAL MEMBRANE PROTEIN (AFU_ORTHOLOGUE AFUA_5G11245)"/>
    <property type="match status" value="1"/>
</dbReference>
<dbReference type="PANTHER" id="PTHR33048:SF129">
    <property type="entry name" value="INTEGRAL MEMBRANE PROTEIN-RELATED"/>
    <property type="match status" value="1"/>
</dbReference>
<dbReference type="GO" id="GO:0016020">
    <property type="term" value="C:membrane"/>
    <property type="evidence" value="ECO:0007669"/>
    <property type="project" value="UniProtKB-SubCell"/>
</dbReference>
<dbReference type="InterPro" id="IPR049326">
    <property type="entry name" value="Rhodopsin_dom_fungi"/>
</dbReference>
<gene>
    <name evidence="8" type="ORF">KHLLAP_LOCUS9823</name>
</gene>
<evidence type="ECO:0000313" key="9">
    <source>
        <dbReference type="Proteomes" id="UP001295740"/>
    </source>
</evidence>
<feature type="transmembrane region" description="Helical" evidence="6">
    <location>
        <begin position="37"/>
        <end position="57"/>
    </location>
</feature>
<feature type="transmembrane region" description="Helical" evidence="6">
    <location>
        <begin position="209"/>
        <end position="230"/>
    </location>
</feature>
<comment type="caution">
    <text evidence="8">The sequence shown here is derived from an EMBL/GenBank/DDBJ whole genome shotgun (WGS) entry which is preliminary data.</text>
</comment>
<feature type="transmembrane region" description="Helical" evidence="6">
    <location>
        <begin position="77"/>
        <end position="103"/>
    </location>
</feature>
<comment type="similarity">
    <text evidence="5">Belongs to the SAT4 family.</text>
</comment>
<dbReference type="InterPro" id="IPR052337">
    <property type="entry name" value="SAT4-like"/>
</dbReference>
<sequence length="249" mass="27713">MPVVIGTVTLVIPVSTLFVSARAFARTYFHPKHHAEDWLSYLAWVGLVAYTGILIPASREGLSQHQRDVTVAQFVNITYYINILSCIYAPTTLAAKLSVLLQIKRIFTTGARDRVYWAIVVSIAANSLFYTAECSIHVFSCWPRERILDPRVPGHCLYNVEDGVIERVFLANVGPGTANFFSDVFALALPAWAIWKLQMPVRRKLEEAYAVFGVGALACVVGAAGLYLRIRSALDEDFAWLATQSQLLM</sequence>
<accession>A0AAI8VK83</accession>
<comment type="subcellular location">
    <subcellularLocation>
        <location evidence="1">Membrane</location>
        <topology evidence="1">Multi-pass membrane protein</topology>
    </subcellularLocation>
</comment>
<dbReference type="EMBL" id="CAUWAG010000012">
    <property type="protein sequence ID" value="CAJ2509355.1"/>
    <property type="molecule type" value="Genomic_DNA"/>
</dbReference>
<evidence type="ECO:0000256" key="1">
    <source>
        <dbReference type="ARBA" id="ARBA00004141"/>
    </source>
</evidence>
<feature type="transmembrane region" description="Helical" evidence="6">
    <location>
        <begin position="178"/>
        <end position="197"/>
    </location>
</feature>
<feature type="domain" description="Rhodopsin" evidence="7">
    <location>
        <begin position="21"/>
        <end position="244"/>
    </location>
</feature>
<dbReference type="Pfam" id="PF20684">
    <property type="entry name" value="Fung_rhodopsin"/>
    <property type="match status" value="1"/>
</dbReference>
<proteinExistence type="inferred from homology"/>
<evidence type="ECO:0000256" key="3">
    <source>
        <dbReference type="ARBA" id="ARBA00022989"/>
    </source>
</evidence>
<keyword evidence="4 6" id="KW-0472">Membrane</keyword>
<reference evidence="8" key="1">
    <citation type="submission" date="2023-10" db="EMBL/GenBank/DDBJ databases">
        <authorList>
            <person name="Hackl T."/>
        </authorList>
    </citation>
    <scope>NUCLEOTIDE SEQUENCE</scope>
</reference>
<keyword evidence="3 6" id="KW-1133">Transmembrane helix</keyword>
<dbReference type="AlphaFoldDB" id="A0AAI8VK83"/>
<evidence type="ECO:0000256" key="6">
    <source>
        <dbReference type="SAM" id="Phobius"/>
    </source>
</evidence>
<dbReference type="Proteomes" id="UP001295740">
    <property type="component" value="Unassembled WGS sequence"/>
</dbReference>
<evidence type="ECO:0000256" key="2">
    <source>
        <dbReference type="ARBA" id="ARBA00022692"/>
    </source>
</evidence>
<keyword evidence="9" id="KW-1185">Reference proteome</keyword>
<evidence type="ECO:0000256" key="5">
    <source>
        <dbReference type="ARBA" id="ARBA00038359"/>
    </source>
</evidence>
<evidence type="ECO:0000256" key="4">
    <source>
        <dbReference type="ARBA" id="ARBA00023136"/>
    </source>
</evidence>
<evidence type="ECO:0000313" key="8">
    <source>
        <dbReference type="EMBL" id="CAJ2509355.1"/>
    </source>
</evidence>
<name>A0AAI8VK83_9PEZI</name>
<evidence type="ECO:0000259" key="7">
    <source>
        <dbReference type="Pfam" id="PF20684"/>
    </source>
</evidence>
<protein>
    <submittedName>
        <fullName evidence="8">Uu.00g143810.m01.CDS01</fullName>
    </submittedName>
</protein>